<proteinExistence type="predicted"/>
<evidence type="ECO:0000256" key="2">
    <source>
        <dbReference type="SAM" id="SignalP"/>
    </source>
</evidence>
<dbReference type="Proteomes" id="UP001431217">
    <property type="component" value="Unassembled WGS sequence"/>
</dbReference>
<name>A0ABT0MII8_9GAMM</name>
<feature type="chain" id="PRO_5046466966" evidence="2">
    <location>
        <begin position="31"/>
        <end position="187"/>
    </location>
</feature>
<evidence type="ECO:0000256" key="1">
    <source>
        <dbReference type="SAM" id="MobiDB-lite"/>
    </source>
</evidence>
<dbReference type="Gene3D" id="3.40.30.10">
    <property type="entry name" value="Glutaredoxin"/>
    <property type="match status" value="1"/>
</dbReference>
<dbReference type="SUPFAM" id="SSF52833">
    <property type="entry name" value="Thioredoxin-like"/>
    <property type="match status" value="1"/>
</dbReference>
<dbReference type="Pfam" id="PF13899">
    <property type="entry name" value="Thioredoxin_7"/>
    <property type="match status" value="1"/>
</dbReference>
<accession>A0ABT0MII8</accession>
<dbReference type="InterPro" id="IPR013766">
    <property type="entry name" value="Thioredoxin_domain"/>
</dbReference>
<evidence type="ECO:0000259" key="3">
    <source>
        <dbReference type="PROSITE" id="PS51352"/>
    </source>
</evidence>
<dbReference type="PROSITE" id="PS51352">
    <property type="entry name" value="THIOREDOXIN_2"/>
    <property type="match status" value="1"/>
</dbReference>
<feature type="compositionally biased region" description="Low complexity" evidence="1">
    <location>
        <begin position="40"/>
        <end position="52"/>
    </location>
</feature>
<sequence>MRRESRRIATRSLCCAALLALCVGCGRGPAPSPDAAEGRSAPSQPASAESPAVAQLAAEFDPKRDPANDLQLAIAAAQGQGKRIILDVGGDWCGWCRRLDALVDKDAAIRAFRDSHFVWVKVNYSEENENKRFLSQFPQAKGYPHLFVLDSDGDLLHSQFTGVLEQGKGYDRDKLIAFLKKWAPSRS</sequence>
<dbReference type="RefSeq" id="WP_249473265.1">
    <property type="nucleotide sequence ID" value="NZ_JAMBEP010000001.1"/>
</dbReference>
<reference evidence="4 5" key="1">
    <citation type="submission" date="2022-05" db="EMBL/GenBank/DDBJ databases">
        <title>Luteimonas sp. SX5, whole genome shotgun sequencing project.</title>
        <authorList>
            <person name="Zhao G."/>
            <person name="Shen L."/>
        </authorList>
    </citation>
    <scope>NUCLEOTIDE SEQUENCE [LARGE SCALE GENOMIC DNA]</scope>
    <source>
        <strain evidence="4 5">SX5</strain>
    </source>
</reference>
<keyword evidence="2" id="KW-0732">Signal</keyword>
<organism evidence="4 5">
    <name type="scientific">Luteimonas galliterrae</name>
    <dbReference type="NCBI Taxonomy" id="2940486"/>
    <lineage>
        <taxon>Bacteria</taxon>
        <taxon>Pseudomonadati</taxon>
        <taxon>Pseudomonadota</taxon>
        <taxon>Gammaproteobacteria</taxon>
        <taxon>Lysobacterales</taxon>
        <taxon>Lysobacteraceae</taxon>
        <taxon>Luteimonas</taxon>
    </lineage>
</organism>
<evidence type="ECO:0000313" key="5">
    <source>
        <dbReference type="Proteomes" id="UP001431217"/>
    </source>
</evidence>
<gene>
    <name evidence="4" type="ORF">M2650_08580</name>
</gene>
<dbReference type="InterPro" id="IPR036249">
    <property type="entry name" value="Thioredoxin-like_sf"/>
</dbReference>
<evidence type="ECO:0000313" key="4">
    <source>
        <dbReference type="EMBL" id="MCL1634683.1"/>
    </source>
</evidence>
<feature type="signal peptide" evidence="2">
    <location>
        <begin position="1"/>
        <end position="30"/>
    </location>
</feature>
<feature type="domain" description="Thioredoxin" evidence="3">
    <location>
        <begin position="35"/>
        <end position="184"/>
    </location>
</feature>
<keyword evidence="5" id="KW-1185">Reference proteome</keyword>
<feature type="region of interest" description="Disordered" evidence="1">
    <location>
        <begin position="32"/>
        <end position="54"/>
    </location>
</feature>
<comment type="caution">
    <text evidence="4">The sequence shown here is derived from an EMBL/GenBank/DDBJ whole genome shotgun (WGS) entry which is preliminary data.</text>
</comment>
<protein>
    <submittedName>
        <fullName evidence="4">Thioredoxin family protein</fullName>
    </submittedName>
</protein>
<dbReference type="EMBL" id="JAMBEP010000001">
    <property type="protein sequence ID" value="MCL1634683.1"/>
    <property type="molecule type" value="Genomic_DNA"/>
</dbReference>